<name>A0A1N6SPW7_9GAMM</name>
<reference evidence="1" key="1">
    <citation type="submission" date="2018-03" db="EMBL/GenBank/DDBJ databases">
        <authorList>
            <person name="Dailey F.E."/>
        </authorList>
    </citation>
    <scope>NUCLEOTIDE SEQUENCE</scope>
    <source>
        <strain evidence="1">CW7</strain>
    </source>
</reference>
<proteinExistence type="predicted"/>
<dbReference type="Proteomes" id="UP000240506">
    <property type="component" value="Unassembled WGS sequence"/>
</dbReference>
<dbReference type="RefSeq" id="WP_076496391.1">
    <property type="nucleotide sequence ID" value="NZ_FTNN01000001.1"/>
</dbReference>
<evidence type="ECO:0000313" key="2">
    <source>
        <dbReference type="EMBL" id="SUI77489.1"/>
    </source>
</evidence>
<accession>A0A1N6SPW7</accession>
<evidence type="ECO:0000313" key="3">
    <source>
        <dbReference type="Proteomes" id="UP000240506"/>
    </source>
</evidence>
<evidence type="ECO:0000313" key="4">
    <source>
        <dbReference type="Proteomes" id="UP000255061"/>
    </source>
</evidence>
<dbReference type="STRING" id="365591.SAMN05421840_101120"/>
<dbReference type="EMBL" id="PYSG01000002">
    <property type="protein sequence ID" value="PTA51061.1"/>
    <property type="molecule type" value="Genomic_DNA"/>
</dbReference>
<dbReference type="Proteomes" id="UP000255061">
    <property type="component" value="Unassembled WGS sequence"/>
</dbReference>
<dbReference type="InterPro" id="IPR009912">
    <property type="entry name" value="DUF1451"/>
</dbReference>
<dbReference type="OrthoDB" id="3174978at2"/>
<dbReference type="EMBL" id="UGYV01000001">
    <property type="protein sequence ID" value="SUI77489.1"/>
    <property type="molecule type" value="Genomic_DNA"/>
</dbReference>
<sequence length="166" mass="19011">MNDRSNVLLGLYQSLIAEVKSQFAEDNTMTVKNLFNSVTQGKEFLRLKEQAGEDELALVEQFLKRDIASFLREQNADSFSHSPTVITLENTLWHWLSEITDRSQVEWHELTQDFKHHGYYQSGDIVNQGIMVCTNCGNEMSIEFPSTISDCPECDNGEFTREPLTP</sequence>
<evidence type="ECO:0000313" key="1">
    <source>
        <dbReference type="EMBL" id="PTA51061.1"/>
    </source>
</evidence>
<accession>A0A380AB24</accession>
<protein>
    <submittedName>
        <fullName evidence="2">Protein of uncharacterized function (DUF1451)</fullName>
    </submittedName>
</protein>
<reference evidence="1 3" key="2">
    <citation type="submission" date="2018-04" db="EMBL/GenBank/DDBJ databases">
        <title>Genomic sequence of a freshwater isolate of Shewanella morhuae.</title>
        <authorList>
            <person name="Castillo D.E."/>
            <person name="Gram L."/>
        </authorList>
    </citation>
    <scope>NUCLEOTIDE SEQUENCE [LARGE SCALE GENOMIC DNA]</scope>
    <source>
        <strain evidence="1 3">CW7</strain>
    </source>
</reference>
<gene>
    <name evidence="1" type="ORF">C9I43_11405</name>
    <name evidence="2" type="ORF">NCTC10736_02080</name>
</gene>
<dbReference type="Pfam" id="PF07295">
    <property type="entry name" value="DUF1451"/>
    <property type="match status" value="1"/>
</dbReference>
<keyword evidence="3" id="KW-1185">Reference proteome</keyword>
<reference evidence="2 4" key="3">
    <citation type="submission" date="2018-06" db="EMBL/GenBank/DDBJ databases">
        <authorList>
            <consortium name="Pathogen Informatics"/>
            <person name="Doyle S."/>
        </authorList>
    </citation>
    <scope>NUCLEOTIDE SEQUENCE [LARGE SCALE GENOMIC DNA]</scope>
    <source>
        <strain evidence="2 4">NCTC10736</strain>
    </source>
</reference>
<organism evidence="2 4">
    <name type="scientific">Shewanella morhuae</name>
    <dbReference type="NCBI Taxonomy" id="365591"/>
    <lineage>
        <taxon>Bacteria</taxon>
        <taxon>Pseudomonadati</taxon>
        <taxon>Pseudomonadota</taxon>
        <taxon>Gammaproteobacteria</taxon>
        <taxon>Alteromonadales</taxon>
        <taxon>Shewanellaceae</taxon>
        <taxon>Shewanella</taxon>
    </lineage>
</organism>
<dbReference type="AlphaFoldDB" id="A0A1N6SPW7"/>